<dbReference type="SUPFAM" id="SSF52047">
    <property type="entry name" value="RNI-like"/>
    <property type="match status" value="1"/>
</dbReference>
<comment type="caution">
    <text evidence="2">The sequence shown here is derived from an EMBL/GenBank/DDBJ whole genome shotgun (WGS) entry which is preliminary data.</text>
</comment>
<evidence type="ECO:0000313" key="2">
    <source>
        <dbReference type="EMBL" id="KAJ7611752.1"/>
    </source>
</evidence>
<dbReference type="InterPro" id="IPR032675">
    <property type="entry name" value="LRR_dom_sf"/>
</dbReference>
<proteinExistence type="predicted"/>
<dbReference type="SUPFAM" id="SSF81383">
    <property type="entry name" value="F-box domain"/>
    <property type="match status" value="1"/>
</dbReference>
<accession>A0AAD7B616</accession>
<protein>
    <recommendedName>
        <fullName evidence="1">F-box domain-containing protein</fullName>
    </recommendedName>
</protein>
<dbReference type="InterPro" id="IPR036047">
    <property type="entry name" value="F-box-like_dom_sf"/>
</dbReference>
<dbReference type="Gene3D" id="3.80.10.10">
    <property type="entry name" value="Ribonuclease Inhibitor"/>
    <property type="match status" value="1"/>
</dbReference>
<reference evidence="2" key="1">
    <citation type="submission" date="2023-03" db="EMBL/GenBank/DDBJ databases">
        <title>Massive genome expansion in bonnet fungi (Mycena s.s.) driven by repeated elements and novel gene families across ecological guilds.</title>
        <authorList>
            <consortium name="Lawrence Berkeley National Laboratory"/>
            <person name="Harder C.B."/>
            <person name="Miyauchi S."/>
            <person name="Viragh M."/>
            <person name="Kuo A."/>
            <person name="Thoen E."/>
            <person name="Andreopoulos B."/>
            <person name="Lu D."/>
            <person name="Skrede I."/>
            <person name="Drula E."/>
            <person name="Henrissat B."/>
            <person name="Morin E."/>
            <person name="Kohler A."/>
            <person name="Barry K."/>
            <person name="LaButti K."/>
            <person name="Morin E."/>
            <person name="Salamov A."/>
            <person name="Lipzen A."/>
            <person name="Mereny Z."/>
            <person name="Hegedus B."/>
            <person name="Baldrian P."/>
            <person name="Stursova M."/>
            <person name="Weitz H."/>
            <person name="Taylor A."/>
            <person name="Grigoriev I.V."/>
            <person name="Nagy L.G."/>
            <person name="Martin F."/>
            <person name="Kauserud H."/>
        </authorList>
    </citation>
    <scope>NUCLEOTIDE SEQUENCE</scope>
    <source>
        <strain evidence="2">9284</strain>
    </source>
</reference>
<evidence type="ECO:0000313" key="3">
    <source>
        <dbReference type="Proteomes" id="UP001221142"/>
    </source>
</evidence>
<keyword evidence="3" id="KW-1185">Reference proteome</keyword>
<dbReference type="Proteomes" id="UP001221142">
    <property type="component" value="Unassembled WGS sequence"/>
</dbReference>
<feature type="domain" description="F-box" evidence="1">
    <location>
        <begin position="66"/>
        <end position="128"/>
    </location>
</feature>
<dbReference type="Pfam" id="PF12937">
    <property type="entry name" value="F-box-like"/>
    <property type="match status" value="1"/>
</dbReference>
<dbReference type="Gene3D" id="1.20.1280.50">
    <property type="match status" value="1"/>
</dbReference>
<gene>
    <name evidence="2" type="ORF">FB45DRAFT_1119124</name>
</gene>
<dbReference type="AlphaFoldDB" id="A0AAD7B616"/>
<evidence type="ECO:0000259" key="1">
    <source>
        <dbReference type="Pfam" id="PF12937"/>
    </source>
</evidence>
<name>A0AAD7B616_9AGAR</name>
<dbReference type="EMBL" id="JARKIF010000032">
    <property type="protein sequence ID" value="KAJ7611752.1"/>
    <property type="molecule type" value="Genomic_DNA"/>
</dbReference>
<dbReference type="InterPro" id="IPR001810">
    <property type="entry name" value="F-box_dom"/>
</dbReference>
<sequence>MASSQWNHLLDSNDPPLDADIPVIRHLISEKQTRLNALNSEIRQLLSERKKIAHCIQRHTAIVAPIRRLPTELLSEIFSFASRLFTRRSILVNEAEEECAPWILGQVCRVWRELALHSPFLWRRIALRIRPGYLTERALSMFEAQVIRSGTATLDIDLRWQDNPATGMALLDLLISHSQRWAAFRMKIESGGAGILPRLRYIHGRIPQLKKFGFSDLTRKYGEDQEEHFLSQAPCLREITLTPRKFVPSEPSGSTPRFHVPWNQITHFSGTFSAKVHLAILAVARNLVDCNLVVRNPLPPPHSTFVVSPRLRRLCISGDSCVLDHITAPSLEELTLHGDDLLIQGLPPLIDRSSCRLTKLVFDGYPLDLSTDLFRSLPCLKYLMFMSSQLPDGFWDAMTLSDGFWDAMTLSDGFWDATTFEDTQSDLCPDLEAITCHWSRIHEEHINPLHAMMRSRNPSSGHGRTLSLRFFYGYHFPEGTEILEFAKDNPQFDVSFVPKKAVSMMY</sequence>
<organism evidence="2 3">
    <name type="scientific">Roridomyces roridus</name>
    <dbReference type="NCBI Taxonomy" id="1738132"/>
    <lineage>
        <taxon>Eukaryota</taxon>
        <taxon>Fungi</taxon>
        <taxon>Dikarya</taxon>
        <taxon>Basidiomycota</taxon>
        <taxon>Agaricomycotina</taxon>
        <taxon>Agaricomycetes</taxon>
        <taxon>Agaricomycetidae</taxon>
        <taxon>Agaricales</taxon>
        <taxon>Marasmiineae</taxon>
        <taxon>Mycenaceae</taxon>
        <taxon>Roridomyces</taxon>
    </lineage>
</organism>